<keyword evidence="3 6" id="KW-0812">Transmembrane</keyword>
<proteinExistence type="inferred from homology"/>
<evidence type="ECO:0000256" key="6">
    <source>
        <dbReference type="SAM" id="Phobius"/>
    </source>
</evidence>
<dbReference type="EMBL" id="AESD01000057">
    <property type="protein sequence ID" value="EHJ14995.1"/>
    <property type="molecule type" value="Genomic_DNA"/>
</dbReference>
<dbReference type="SUPFAM" id="SSF50182">
    <property type="entry name" value="Sm-like ribonucleoproteins"/>
    <property type="match status" value="1"/>
</dbReference>
<dbReference type="GeneID" id="88764275"/>
<dbReference type="InterPro" id="IPR010920">
    <property type="entry name" value="LSM_dom_sf"/>
</dbReference>
<evidence type="ECO:0000313" key="9">
    <source>
        <dbReference type="Proteomes" id="UP000003477"/>
    </source>
</evidence>
<feature type="transmembrane region" description="Helical" evidence="6">
    <location>
        <begin position="89"/>
        <end position="110"/>
    </location>
</feature>
<comment type="subcellular location">
    <subcellularLocation>
        <location evidence="1">Membrane</location>
        <topology evidence="1">Multi-pass membrane protein</topology>
    </subcellularLocation>
</comment>
<accession>G5IYI4</accession>
<dbReference type="InterPro" id="IPR023408">
    <property type="entry name" value="MscS_beta-dom_sf"/>
</dbReference>
<evidence type="ECO:0000313" key="8">
    <source>
        <dbReference type="EMBL" id="EHJ14995.1"/>
    </source>
</evidence>
<dbReference type="Proteomes" id="UP000003477">
    <property type="component" value="Unassembled WGS sequence"/>
</dbReference>
<comment type="similarity">
    <text evidence="2">Belongs to the MscS (TC 1.A.23) family.</text>
</comment>
<dbReference type="GO" id="GO:0016020">
    <property type="term" value="C:membrane"/>
    <property type="evidence" value="ECO:0007669"/>
    <property type="project" value="UniProtKB-SubCell"/>
</dbReference>
<dbReference type="PANTHER" id="PTHR30566:SF5">
    <property type="entry name" value="MECHANOSENSITIVE ION CHANNEL PROTEIN 1, MITOCHONDRIAL-RELATED"/>
    <property type="match status" value="1"/>
</dbReference>
<dbReference type="InterPro" id="IPR011014">
    <property type="entry name" value="MscS_channel_TM-2"/>
</dbReference>
<dbReference type="PANTHER" id="PTHR30566">
    <property type="entry name" value="YNAI-RELATED MECHANOSENSITIVE ION CHANNEL"/>
    <property type="match status" value="1"/>
</dbReference>
<dbReference type="InterPro" id="IPR006685">
    <property type="entry name" value="MscS_channel_2nd"/>
</dbReference>
<feature type="transmembrane region" description="Helical" evidence="6">
    <location>
        <begin position="58"/>
        <end position="77"/>
    </location>
</feature>
<evidence type="ECO:0000256" key="3">
    <source>
        <dbReference type="ARBA" id="ARBA00022692"/>
    </source>
</evidence>
<dbReference type="Gene3D" id="1.10.287.1260">
    <property type="match status" value="1"/>
</dbReference>
<evidence type="ECO:0000256" key="2">
    <source>
        <dbReference type="ARBA" id="ARBA00008017"/>
    </source>
</evidence>
<evidence type="ECO:0000256" key="4">
    <source>
        <dbReference type="ARBA" id="ARBA00022989"/>
    </source>
</evidence>
<dbReference type="GO" id="GO:0055085">
    <property type="term" value="P:transmembrane transport"/>
    <property type="evidence" value="ECO:0007669"/>
    <property type="project" value="InterPro"/>
</dbReference>
<evidence type="ECO:0000256" key="5">
    <source>
        <dbReference type="ARBA" id="ARBA00023136"/>
    </source>
</evidence>
<keyword evidence="5 6" id="KW-0472">Membrane</keyword>
<feature type="transmembrane region" description="Helical" evidence="6">
    <location>
        <begin position="12"/>
        <end position="37"/>
    </location>
</feature>
<feature type="transmembrane region" description="Helical" evidence="6">
    <location>
        <begin position="158"/>
        <end position="178"/>
    </location>
</feature>
<feature type="domain" description="Mechanosensitive ion channel MscS" evidence="7">
    <location>
        <begin position="181"/>
        <end position="248"/>
    </location>
</feature>
<protein>
    <submittedName>
        <fullName evidence="8">MscS Mechanosensitive ion channel</fullName>
    </submittedName>
</protein>
<evidence type="ECO:0000256" key="1">
    <source>
        <dbReference type="ARBA" id="ARBA00004141"/>
    </source>
</evidence>
<dbReference type="Gene3D" id="2.30.30.60">
    <property type="match status" value="1"/>
</dbReference>
<feature type="transmembrane region" description="Helical" evidence="6">
    <location>
        <begin position="131"/>
        <end position="152"/>
    </location>
</feature>
<comment type="caution">
    <text evidence="8">The sequence shown here is derived from an EMBL/GenBank/DDBJ whole genome shotgun (WGS) entry which is preliminary data.</text>
</comment>
<keyword evidence="4 6" id="KW-1133">Transmembrane helix</keyword>
<dbReference type="RefSeq" id="WP_007308989.1">
    <property type="nucleotide sequence ID" value="NZ_AESD01000057.1"/>
</dbReference>
<gene>
    <name evidence="8" type="ORF">CWATWH0003_0333</name>
</gene>
<sequence>MLNFEKILINWPIIPVGLAIVLVIVALPQILRLLVSFRENIATSETQKIYQRIINPDQALLQSIILLLLADIILLVTHRLVPKLQSINIIEFPVGLSVSLVIGWLGYRLVERFFKIYLTEITQNGQKLNSDLLIVAKGLTFFLFLFIIITIFSQAHEINIFGLIASLGISGVAIAFAAQKTLEQLLGGIVLYLDRPFMVSDYIGLPDGTFGKVESIGLRSTKIRISGKGTLMVVPNNYLTQINIENFTGASKLINIIKVSFFQNLSDSQKSLVSQLILESSLKNEVDSRNLHVDFADIVNDSNEKTTQAQIKYFMPLEDKDSGDFRIQIIKIIGENIRQQLLENGINHEIIDSIFVNSEISI</sequence>
<organism evidence="8 9">
    <name type="scientific">Crocosphaera watsonii WH 0003</name>
    <dbReference type="NCBI Taxonomy" id="423471"/>
    <lineage>
        <taxon>Bacteria</taxon>
        <taxon>Bacillati</taxon>
        <taxon>Cyanobacteriota</taxon>
        <taxon>Cyanophyceae</taxon>
        <taxon>Oscillatoriophycideae</taxon>
        <taxon>Chroococcales</taxon>
        <taxon>Aphanothecaceae</taxon>
        <taxon>Crocosphaera</taxon>
    </lineage>
</organism>
<dbReference type="AlphaFoldDB" id="G5IYI4"/>
<dbReference type="SUPFAM" id="SSF82861">
    <property type="entry name" value="Mechanosensitive channel protein MscS (YggB), transmembrane region"/>
    <property type="match status" value="1"/>
</dbReference>
<evidence type="ECO:0000259" key="7">
    <source>
        <dbReference type="Pfam" id="PF00924"/>
    </source>
</evidence>
<dbReference type="PATRIC" id="fig|423471.3.peg.304"/>
<reference evidence="8 9" key="1">
    <citation type="journal article" date="2011" name="Front. Microbiol.">
        <title>Two Strains of Crocosphaera watsonii with Highly Conserved Genomes are Distinguished by Strain-Specific Features.</title>
        <authorList>
            <person name="Bench S.R."/>
            <person name="Ilikchyan I.N."/>
            <person name="Tripp H.J."/>
            <person name="Zehr J.P."/>
        </authorList>
    </citation>
    <scope>NUCLEOTIDE SEQUENCE [LARGE SCALE GENOMIC DNA]</scope>
    <source>
        <strain evidence="8 9">WH 0003</strain>
    </source>
</reference>
<name>G5IYI4_CROWT</name>
<dbReference type="Pfam" id="PF00924">
    <property type="entry name" value="MS_channel_2nd"/>
    <property type="match status" value="1"/>
</dbReference>